<feature type="domain" description="Peptidase A1" evidence="11">
    <location>
        <begin position="68"/>
        <end position="415"/>
    </location>
</feature>
<dbReference type="InterPro" id="IPR021109">
    <property type="entry name" value="Peptidase_aspartic_dom_sf"/>
</dbReference>
<dbReference type="InterPro" id="IPR001461">
    <property type="entry name" value="Aspartic_peptidase_A1"/>
</dbReference>
<evidence type="ECO:0000256" key="9">
    <source>
        <dbReference type="SAM" id="Phobius"/>
    </source>
</evidence>
<feature type="region of interest" description="Disordered" evidence="8">
    <location>
        <begin position="553"/>
        <end position="605"/>
    </location>
</feature>
<dbReference type="GO" id="GO:0006508">
    <property type="term" value="P:proteolysis"/>
    <property type="evidence" value="ECO:0007669"/>
    <property type="project" value="UniProtKB-KW"/>
</dbReference>
<evidence type="ECO:0000256" key="5">
    <source>
        <dbReference type="ARBA" id="ARBA00046288"/>
    </source>
</evidence>
<dbReference type="InterPro" id="IPR033121">
    <property type="entry name" value="PEPTIDASE_A1"/>
</dbReference>
<organism evidence="12">
    <name type="scientific">Aphanomyces astaci</name>
    <name type="common">Crayfish plague agent</name>
    <dbReference type="NCBI Taxonomy" id="112090"/>
    <lineage>
        <taxon>Eukaryota</taxon>
        <taxon>Sar</taxon>
        <taxon>Stramenopiles</taxon>
        <taxon>Oomycota</taxon>
        <taxon>Saprolegniomycetes</taxon>
        <taxon>Saprolegniales</taxon>
        <taxon>Verrucalvaceae</taxon>
        <taxon>Aphanomyces</taxon>
    </lineage>
</organism>
<dbReference type="SUPFAM" id="SSF50630">
    <property type="entry name" value="Acid proteases"/>
    <property type="match status" value="1"/>
</dbReference>
<keyword evidence="2 7" id="KW-0645">Protease</keyword>
<feature type="transmembrane region" description="Helical" evidence="9">
    <location>
        <begin position="523"/>
        <end position="546"/>
    </location>
</feature>
<dbReference type="Pfam" id="PF00026">
    <property type="entry name" value="Asp"/>
    <property type="match status" value="1"/>
</dbReference>
<evidence type="ECO:0000256" key="7">
    <source>
        <dbReference type="RuleBase" id="RU000454"/>
    </source>
</evidence>
<evidence type="ECO:0000256" key="4">
    <source>
        <dbReference type="ARBA" id="ARBA00022801"/>
    </source>
</evidence>
<sequence length="624" mass="66876">MMVSSPLRPAVAAVVTLMYMGVASSHRMELHRTNHGQVKRDLATNKRLRRLTDGNFEPVPLNLGLGTHYTWVYAGSPPQRASVIVDTGSHLMAFPCNGCDGCGTHTDAPFDTTKSSSLTYPSCASHLGSFTCGVCGLDDQCHISQSYTEGSSWNAVVVEDNVWLGDAVDHPSRRFNESFGTRYMFGCQKRETGLFISQVADGIMGVANTENNLIRKLHAEHKVDTSAFALCFAPQGGTMAIGTLSTAHHSTDVQYAAVTSSHNGWYGVTVIALTFGGTNLPIDASFMGAGRNVIVDSGTTDSYLPSAYADAWNDLFFKTTGHKYAAEGGGCDDTTYPDDVVQAMPAFDITMLGATTGQMVVLSIPATQLLPADDNGRRCGSLYFTEKSGGGVLGANFMMHHEFVFDPDAKRVGFSKAQCEYRGLEAELEGLPQPPSSVPPTPPPTTTTTTTTSSSSTTTTTTKSVGTIPTIPTTPRTPSPTSASSHKETSHPTSTTGKVLVNDTVGATSSSNFRGKTDMSGEFSLLSAAVAMCLALVVIGSAYHFWYKRRNKSSLPSTGKSPHWAPVSQIQSDPDERVPLGEEPLSRRGDEEDESDGDEFFDSEGYVMSPRSIKRCRDAFDLDA</sequence>
<dbReference type="PROSITE" id="PS00141">
    <property type="entry name" value="ASP_PROTEASE"/>
    <property type="match status" value="1"/>
</dbReference>
<feature type="compositionally biased region" description="Basic and acidic residues" evidence="8">
    <location>
        <begin position="574"/>
        <end position="590"/>
    </location>
</feature>
<dbReference type="PANTHER" id="PTHR13683">
    <property type="entry name" value="ASPARTYL PROTEASES"/>
    <property type="match status" value="1"/>
</dbReference>
<feature type="signal peptide" evidence="10">
    <location>
        <begin position="1"/>
        <end position="25"/>
    </location>
</feature>
<feature type="compositionally biased region" description="Pro residues" evidence="8">
    <location>
        <begin position="432"/>
        <end position="445"/>
    </location>
</feature>
<feature type="active site" evidence="6">
    <location>
        <position position="296"/>
    </location>
</feature>
<dbReference type="OrthoDB" id="2747330at2759"/>
<dbReference type="PROSITE" id="PS51767">
    <property type="entry name" value="PEPTIDASE_A1"/>
    <property type="match status" value="1"/>
</dbReference>
<protein>
    <recommendedName>
        <fullName evidence="11">Peptidase A1 domain-containing protein</fullName>
    </recommendedName>
</protein>
<feature type="region of interest" description="Disordered" evidence="8">
    <location>
        <begin position="427"/>
        <end position="502"/>
    </location>
</feature>
<dbReference type="GO" id="GO:0012505">
    <property type="term" value="C:endomembrane system"/>
    <property type="evidence" value="ECO:0007669"/>
    <property type="project" value="UniProtKB-SubCell"/>
</dbReference>
<evidence type="ECO:0000256" key="3">
    <source>
        <dbReference type="ARBA" id="ARBA00022729"/>
    </source>
</evidence>
<dbReference type="Gene3D" id="2.40.70.10">
    <property type="entry name" value="Acid Proteases"/>
    <property type="match status" value="2"/>
</dbReference>
<feature type="chain" id="PRO_5004842323" description="Peptidase A1 domain-containing protein" evidence="10">
    <location>
        <begin position="26"/>
        <end position="624"/>
    </location>
</feature>
<feature type="compositionally biased region" description="Acidic residues" evidence="8">
    <location>
        <begin position="591"/>
        <end position="602"/>
    </location>
</feature>
<evidence type="ECO:0000256" key="6">
    <source>
        <dbReference type="PIRSR" id="PIRSR601461-1"/>
    </source>
</evidence>
<dbReference type="GO" id="GO:0004190">
    <property type="term" value="F:aspartic-type endopeptidase activity"/>
    <property type="evidence" value="ECO:0007669"/>
    <property type="project" value="UniProtKB-KW"/>
</dbReference>
<dbReference type="InterPro" id="IPR001969">
    <property type="entry name" value="Aspartic_peptidase_AS"/>
</dbReference>
<dbReference type="STRING" id="112090.W4G6F6"/>
<evidence type="ECO:0000259" key="11">
    <source>
        <dbReference type="PROSITE" id="PS51767"/>
    </source>
</evidence>
<comment type="subcellular location">
    <subcellularLocation>
        <location evidence="5">Endomembrane system</location>
        <topology evidence="5">Single-pass type I membrane protein</topology>
    </subcellularLocation>
</comment>
<name>W4G6F6_APHAT</name>
<dbReference type="RefSeq" id="XP_009836176.1">
    <property type="nucleotide sequence ID" value="XM_009837874.1"/>
</dbReference>
<comment type="similarity">
    <text evidence="1 7">Belongs to the peptidase A1 family.</text>
</comment>
<reference evidence="12" key="1">
    <citation type="submission" date="2013-12" db="EMBL/GenBank/DDBJ databases">
        <title>The Genome Sequence of Aphanomyces astaci APO3.</title>
        <authorList>
            <consortium name="The Broad Institute Genomics Platform"/>
            <person name="Russ C."/>
            <person name="Tyler B."/>
            <person name="van West P."/>
            <person name="Dieguez-Uribeondo J."/>
            <person name="Young S.K."/>
            <person name="Zeng Q."/>
            <person name="Gargeya S."/>
            <person name="Fitzgerald M."/>
            <person name="Abouelleil A."/>
            <person name="Alvarado L."/>
            <person name="Chapman S.B."/>
            <person name="Gainer-Dewar J."/>
            <person name="Goldberg J."/>
            <person name="Griggs A."/>
            <person name="Gujja S."/>
            <person name="Hansen M."/>
            <person name="Howarth C."/>
            <person name="Imamovic A."/>
            <person name="Ireland A."/>
            <person name="Larimer J."/>
            <person name="McCowan C."/>
            <person name="Murphy C."/>
            <person name="Pearson M."/>
            <person name="Poon T.W."/>
            <person name="Priest M."/>
            <person name="Roberts A."/>
            <person name="Saif S."/>
            <person name="Shea T."/>
            <person name="Sykes S."/>
            <person name="Wortman J."/>
            <person name="Nusbaum C."/>
            <person name="Birren B."/>
        </authorList>
    </citation>
    <scope>NUCLEOTIDE SEQUENCE [LARGE SCALE GENOMIC DNA]</scope>
    <source>
        <strain evidence="12">APO3</strain>
    </source>
</reference>
<accession>W4G6F6</accession>
<dbReference type="GeneID" id="20813038"/>
<proteinExistence type="inferred from homology"/>
<keyword evidence="9" id="KW-0812">Transmembrane</keyword>
<dbReference type="PRINTS" id="PR00792">
    <property type="entry name" value="PEPSIN"/>
</dbReference>
<evidence type="ECO:0000256" key="1">
    <source>
        <dbReference type="ARBA" id="ARBA00007447"/>
    </source>
</evidence>
<keyword evidence="4 7" id="KW-0378">Hydrolase</keyword>
<dbReference type="VEuPathDB" id="FungiDB:H257_11042"/>
<evidence type="ECO:0000256" key="2">
    <source>
        <dbReference type="ARBA" id="ARBA00022670"/>
    </source>
</evidence>
<feature type="active site" evidence="6">
    <location>
        <position position="86"/>
    </location>
</feature>
<feature type="compositionally biased region" description="Low complexity" evidence="8">
    <location>
        <begin position="446"/>
        <end position="484"/>
    </location>
</feature>
<keyword evidence="9" id="KW-1133">Transmembrane helix</keyword>
<dbReference type="PANTHER" id="PTHR13683:SF375">
    <property type="entry name" value="PEPTIDASE A1 DOMAIN-CONTAINING PROTEIN"/>
    <property type="match status" value="1"/>
</dbReference>
<evidence type="ECO:0000256" key="8">
    <source>
        <dbReference type="SAM" id="MobiDB-lite"/>
    </source>
</evidence>
<keyword evidence="9" id="KW-0472">Membrane</keyword>
<keyword evidence="3 10" id="KW-0732">Signal</keyword>
<dbReference type="EMBL" id="KI913144">
    <property type="protein sequence ID" value="ETV74518.1"/>
    <property type="molecule type" value="Genomic_DNA"/>
</dbReference>
<evidence type="ECO:0000313" key="12">
    <source>
        <dbReference type="EMBL" id="ETV74518.1"/>
    </source>
</evidence>
<gene>
    <name evidence="12" type="ORF">H257_11042</name>
</gene>
<evidence type="ECO:0000256" key="10">
    <source>
        <dbReference type="SAM" id="SignalP"/>
    </source>
</evidence>
<keyword evidence="7" id="KW-0064">Aspartyl protease</keyword>
<dbReference type="AlphaFoldDB" id="W4G6F6"/>